<evidence type="ECO:0000256" key="3">
    <source>
        <dbReference type="ARBA" id="ARBA00024344"/>
    </source>
</evidence>
<accession>A0A2W0C2H2</accession>
<comment type="similarity">
    <text evidence="3">Belongs to the CotF family.</text>
</comment>
<gene>
    <name evidence="4" type="primary">cotF</name>
    <name evidence="4" type="ORF">PIL02S_05650</name>
</gene>
<keyword evidence="4" id="KW-0167">Capsid protein</keyword>
<protein>
    <submittedName>
        <fullName evidence="4">Spore coat protein</fullName>
    </submittedName>
</protein>
<proteinExistence type="inferred from homology"/>
<dbReference type="AlphaFoldDB" id="A0A2W0C2H2"/>
<evidence type="ECO:0000256" key="2">
    <source>
        <dbReference type="ARBA" id="ARBA00024325"/>
    </source>
</evidence>
<organism evidence="4 5">
    <name type="scientific">Paenibacillus illinoisensis</name>
    <dbReference type="NCBI Taxonomy" id="59845"/>
    <lineage>
        <taxon>Bacteria</taxon>
        <taxon>Bacillati</taxon>
        <taxon>Bacillota</taxon>
        <taxon>Bacilli</taxon>
        <taxon>Bacillales</taxon>
        <taxon>Paenibacillaceae</taxon>
        <taxon>Paenibacillus</taxon>
    </lineage>
</organism>
<keyword evidence="1" id="KW-0749">Sporulation</keyword>
<dbReference type="InterPro" id="IPR012851">
    <property type="entry name" value="Spore_coat_CotF-like"/>
</dbReference>
<dbReference type="Pfam" id="PF07875">
    <property type="entry name" value="Coat_F"/>
    <property type="match status" value="1"/>
</dbReference>
<reference evidence="4 5" key="1">
    <citation type="submission" date="2018-01" db="EMBL/GenBank/DDBJ databases">
        <title>Genome sequence of the PGP bacterium Paenibacillus illinoisensis E3.</title>
        <authorList>
            <person name="Rolli E."/>
            <person name="Marasco R."/>
            <person name="Bessem C."/>
            <person name="Michoud G."/>
            <person name="Gaiarsa S."/>
            <person name="Borin S."/>
            <person name="Daffonchio D."/>
        </authorList>
    </citation>
    <scope>NUCLEOTIDE SEQUENCE [LARGE SCALE GENOMIC DNA]</scope>
    <source>
        <strain evidence="4 5">E3</strain>
    </source>
</reference>
<evidence type="ECO:0000256" key="1">
    <source>
        <dbReference type="ARBA" id="ARBA00022969"/>
    </source>
</evidence>
<keyword evidence="4" id="KW-0946">Virion</keyword>
<dbReference type="PANTHER" id="PTHR39183">
    <property type="entry name" value="SPORE COAT PROTEIN F-LIKE PROTEIN YHCQ"/>
    <property type="match status" value="1"/>
</dbReference>
<evidence type="ECO:0000313" key="5">
    <source>
        <dbReference type="Proteomes" id="UP000247459"/>
    </source>
</evidence>
<dbReference type="RefSeq" id="WP_258377814.1">
    <property type="nucleotide sequence ID" value="NZ_PRLG01000029.1"/>
</dbReference>
<sequence>MYTYEANRQQHLAWHETLELHELTAFQSNQLTHFKMVVNDVKNPTLHALYKEAIMSIEQNLKELLHYFPLAPQGNRNSGNDQDMTAFYAGQLLGFAKTSVRSYAIAITETATPQLRETLQKQLNSAIQLHGKVFYFMLEQGFYPSYDLPKLLANDVAMANKAISL</sequence>
<dbReference type="GO" id="GO:0030435">
    <property type="term" value="P:sporulation resulting in formation of a cellular spore"/>
    <property type="evidence" value="ECO:0007669"/>
    <property type="project" value="UniProtKB-KW"/>
</dbReference>
<evidence type="ECO:0000313" key="4">
    <source>
        <dbReference type="EMBL" id="PYY26260.1"/>
    </source>
</evidence>
<comment type="caution">
    <text evidence="4">The sequence shown here is derived from an EMBL/GenBank/DDBJ whole genome shotgun (WGS) entry which is preliminary data.</text>
</comment>
<dbReference type="EMBL" id="PRLG01000029">
    <property type="protein sequence ID" value="PYY26260.1"/>
    <property type="molecule type" value="Genomic_DNA"/>
</dbReference>
<dbReference type="Proteomes" id="UP000247459">
    <property type="component" value="Unassembled WGS sequence"/>
</dbReference>
<dbReference type="InterPro" id="IPR012347">
    <property type="entry name" value="Ferritin-like"/>
</dbReference>
<name>A0A2W0C2H2_9BACL</name>
<dbReference type="Gene3D" id="1.20.1260.10">
    <property type="match status" value="1"/>
</dbReference>
<comment type="subcellular location">
    <subcellularLocation>
        <location evidence="2">Spore coat</location>
    </subcellularLocation>
</comment>
<dbReference type="PANTHER" id="PTHR39183:SF1">
    <property type="entry name" value="SPORE COAT PROTEIN F-LIKE PROTEIN YHCQ"/>
    <property type="match status" value="1"/>
</dbReference>